<dbReference type="Gene3D" id="3.30.450.40">
    <property type="match status" value="1"/>
</dbReference>
<dbReference type="SUPFAM" id="SSF55781">
    <property type="entry name" value="GAF domain-like"/>
    <property type="match status" value="1"/>
</dbReference>
<dbReference type="Proteomes" id="UP001500630">
    <property type="component" value="Unassembled WGS sequence"/>
</dbReference>
<comment type="caution">
    <text evidence="2">The sequence shown here is derived from an EMBL/GenBank/DDBJ whole genome shotgun (WGS) entry which is preliminary data.</text>
</comment>
<reference evidence="3" key="1">
    <citation type="journal article" date="2019" name="Int. J. Syst. Evol. Microbiol.">
        <title>The Global Catalogue of Microorganisms (GCM) 10K type strain sequencing project: providing services to taxonomists for standard genome sequencing and annotation.</title>
        <authorList>
            <consortium name="The Broad Institute Genomics Platform"/>
            <consortium name="The Broad Institute Genome Sequencing Center for Infectious Disease"/>
            <person name="Wu L."/>
            <person name="Ma J."/>
        </authorList>
    </citation>
    <scope>NUCLEOTIDE SEQUENCE [LARGE SCALE GENOMIC DNA]</scope>
    <source>
        <strain evidence="3">JCM 17326</strain>
    </source>
</reference>
<feature type="domain" description="GAF" evidence="1">
    <location>
        <begin position="37"/>
        <end position="181"/>
    </location>
</feature>
<organism evidence="2 3">
    <name type="scientific">Nonomuraea rosea</name>
    <dbReference type="NCBI Taxonomy" id="638574"/>
    <lineage>
        <taxon>Bacteria</taxon>
        <taxon>Bacillati</taxon>
        <taxon>Actinomycetota</taxon>
        <taxon>Actinomycetes</taxon>
        <taxon>Streptosporangiales</taxon>
        <taxon>Streptosporangiaceae</taxon>
        <taxon>Nonomuraea</taxon>
    </lineage>
</organism>
<gene>
    <name evidence="2" type="ORF">GCM10022419_055290</name>
</gene>
<evidence type="ECO:0000313" key="3">
    <source>
        <dbReference type="Proteomes" id="UP001500630"/>
    </source>
</evidence>
<dbReference type="RefSeq" id="WP_345566154.1">
    <property type="nucleotide sequence ID" value="NZ_BAABDQ010000012.1"/>
</dbReference>
<dbReference type="InterPro" id="IPR003018">
    <property type="entry name" value="GAF"/>
</dbReference>
<dbReference type="InterPro" id="IPR029016">
    <property type="entry name" value="GAF-like_dom_sf"/>
</dbReference>
<name>A0ABP6XJY6_9ACTN</name>
<proteinExistence type="predicted"/>
<evidence type="ECO:0000259" key="1">
    <source>
        <dbReference type="Pfam" id="PF13185"/>
    </source>
</evidence>
<dbReference type="EMBL" id="BAABDQ010000012">
    <property type="protein sequence ID" value="GAA3567460.1"/>
    <property type="molecule type" value="Genomic_DNA"/>
</dbReference>
<keyword evidence="3" id="KW-1185">Reference proteome</keyword>
<evidence type="ECO:0000313" key="2">
    <source>
        <dbReference type="EMBL" id="GAA3567460.1"/>
    </source>
</evidence>
<dbReference type="Pfam" id="PF13185">
    <property type="entry name" value="GAF_2"/>
    <property type="match status" value="1"/>
</dbReference>
<sequence>MDILEQPRPPREVPPPGRAVQRTSLRMFLDPGLGLSSDRQRVAEAALDAAIELAGADMGNLQLLDETGGGLRIAAQRGFGAPFLRFFEVVRDEAGSVCGRAMARTAPVMVRDVARDPELAGTQALRILLAAGVRTVHSTPLLDGQGALLGMLSVHYREVRQLVEVGQRLMWPLAQRASRLLRSCPPI</sequence>
<accession>A0ABP6XJY6</accession>
<protein>
    <recommendedName>
        <fullName evidence="1">GAF domain-containing protein</fullName>
    </recommendedName>
</protein>